<feature type="signal peptide" evidence="2">
    <location>
        <begin position="1"/>
        <end position="33"/>
    </location>
</feature>
<accession>A0A147BM97</accession>
<keyword evidence="2" id="KW-0732">Signal</keyword>
<name>A0A147BM97_IXORI</name>
<feature type="chain" id="PRO_5007542578" evidence="2">
    <location>
        <begin position="34"/>
        <end position="125"/>
    </location>
</feature>
<organism evidence="3">
    <name type="scientific">Ixodes ricinus</name>
    <name type="common">Common tick</name>
    <name type="synonym">Acarus ricinus</name>
    <dbReference type="NCBI Taxonomy" id="34613"/>
    <lineage>
        <taxon>Eukaryota</taxon>
        <taxon>Metazoa</taxon>
        <taxon>Ecdysozoa</taxon>
        <taxon>Arthropoda</taxon>
        <taxon>Chelicerata</taxon>
        <taxon>Arachnida</taxon>
        <taxon>Acari</taxon>
        <taxon>Parasitiformes</taxon>
        <taxon>Ixodida</taxon>
        <taxon>Ixodoidea</taxon>
        <taxon>Ixodidae</taxon>
        <taxon>Ixodinae</taxon>
        <taxon>Ixodes</taxon>
    </lineage>
</organism>
<sequence length="125" mass="13015">MPARATCTGRCWSWRAGWATWCWLESGWPPSGAAPACSRCSSGPWSACSGTTLTGTTWSTSARQTSPSSRESAWKSSWRQTWGPTSSSPTARTPRGSSASRPWSAHSTSVGAACGAWGPGSCPGA</sequence>
<reference evidence="3" key="1">
    <citation type="journal article" date="2018" name="PLoS Negl. Trop. Dis.">
        <title>Sialome diversity of ticks revealed by RNAseq of single tick salivary glands.</title>
        <authorList>
            <person name="Perner J."/>
            <person name="Kropackova S."/>
            <person name="Kopacek P."/>
            <person name="Ribeiro J.M."/>
        </authorList>
    </citation>
    <scope>NUCLEOTIDE SEQUENCE</scope>
    <source>
        <strain evidence="3">Siblings of single egg batch collected in Ceske Budejovice</strain>
        <tissue evidence="3">Salivary glands</tissue>
    </source>
</reference>
<feature type="compositionally biased region" description="Polar residues" evidence="1">
    <location>
        <begin position="62"/>
        <end position="110"/>
    </location>
</feature>
<dbReference type="AlphaFoldDB" id="A0A147BM97"/>
<evidence type="ECO:0000256" key="2">
    <source>
        <dbReference type="SAM" id="SignalP"/>
    </source>
</evidence>
<protein>
    <submittedName>
        <fullName evidence="3">Putative secreted protein</fullName>
    </submittedName>
</protein>
<feature type="region of interest" description="Disordered" evidence="1">
    <location>
        <begin position="58"/>
        <end position="125"/>
    </location>
</feature>
<proteinExistence type="predicted"/>
<evidence type="ECO:0000313" key="3">
    <source>
        <dbReference type="EMBL" id="JAR91894.1"/>
    </source>
</evidence>
<evidence type="ECO:0000256" key="1">
    <source>
        <dbReference type="SAM" id="MobiDB-lite"/>
    </source>
</evidence>
<dbReference type="EMBL" id="GEGO01003510">
    <property type="protein sequence ID" value="JAR91894.1"/>
    <property type="molecule type" value="Transcribed_RNA"/>
</dbReference>